<feature type="transmembrane region" description="Helical" evidence="1">
    <location>
        <begin position="20"/>
        <end position="37"/>
    </location>
</feature>
<protein>
    <submittedName>
        <fullName evidence="2">Uncharacterized protein</fullName>
    </submittedName>
</protein>
<gene>
    <name evidence="2" type="ORF">N307_10130</name>
</gene>
<proteinExistence type="predicted"/>
<keyword evidence="1" id="KW-0812">Transmembrane</keyword>
<dbReference type="Proteomes" id="UP000053875">
    <property type="component" value="Unassembled WGS sequence"/>
</dbReference>
<keyword evidence="1" id="KW-0472">Membrane</keyword>
<dbReference type="AlphaFoldDB" id="A0A093FTU7"/>
<name>A0A093FTU7_DRYPU</name>
<accession>A0A093FTU7</accession>
<evidence type="ECO:0000256" key="1">
    <source>
        <dbReference type="SAM" id="Phobius"/>
    </source>
</evidence>
<keyword evidence="3" id="KW-1185">Reference proteome</keyword>
<reference evidence="2 3" key="1">
    <citation type="submission" date="2014-04" db="EMBL/GenBank/DDBJ databases">
        <title>Genome evolution of avian class.</title>
        <authorList>
            <person name="Zhang G."/>
            <person name="Li C."/>
        </authorList>
    </citation>
    <scope>NUCLEOTIDE SEQUENCE [LARGE SCALE GENOMIC DNA]</scope>
    <source>
        <strain evidence="2">BGI_N307</strain>
    </source>
</reference>
<feature type="non-terminal residue" evidence="2">
    <location>
        <position position="1"/>
    </location>
</feature>
<dbReference type="EMBL" id="KL214739">
    <property type="protein sequence ID" value="KFV61310.1"/>
    <property type="molecule type" value="Genomic_DNA"/>
</dbReference>
<evidence type="ECO:0000313" key="2">
    <source>
        <dbReference type="EMBL" id="KFV61310.1"/>
    </source>
</evidence>
<evidence type="ECO:0000313" key="3">
    <source>
        <dbReference type="Proteomes" id="UP000053875"/>
    </source>
</evidence>
<keyword evidence="1" id="KW-1133">Transmembrane helix</keyword>
<organism evidence="2 3">
    <name type="scientific">Dryobates pubescens</name>
    <name type="common">Downy woodpecker</name>
    <name type="synonym">Picoides pubescens</name>
    <dbReference type="NCBI Taxonomy" id="118200"/>
    <lineage>
        <taxon>Eukaryota</taxon>
        <taxon>Metazoa</taxon>
        <taxon>Chordata</taxon>
        <taxon>Craniata</taxon>
        <taxon>Vertebrata</taxon>
        <taxon>Euteleostomi</taxon>
        <taxon>Archelosauria</taxon>
        <taxon>Archosauria</taxon>
        <taxon>Dinosauria</taxon>
        <taxon>Saurischia</taxon>
        <taxon>Theropoda</taxon>
        <taxon>Coelurosauria</taxon>
        <taxon>Aves</taxon>
        <taxon>Neognathae</taxon>
        <taxon>Neoaves</taxon>
        <taxon>Telluraves</taxon>
        <taxon>Coraciimorphae</taxon>
        <taxon>Piciformes</taxon>
        <taxon>Picidae</taxon>
        <taxon>Dryobates</taxon>
    </lineage>
</organism>
<feature type="non-terminal residue" evidence="2">
    <location>
        <position position="84"/>
    </location>
</feature>
<sequence length="84" mass="8837">LFSLSLLLDVFTALSAVEEVFFFSFFSFFSFFFFFFFPSNPSTVCSAGALAAVLISVSLPELDSSACGVGSVVCGAGVTCTPFA</sequence>